<dbReference type="RefSeq" id="WP_090617746.1">
    <property type="nucleotide sequence ID" value="NZ_CP067124.1"/>
</dbReference>
<dbReference type="EMBL" id="FODE01000071">
    <property type="protein sequence ID" value="SEO33673.1"/>
    <property type="molecule type" value="Genomic_DNA"/>
</dbReference>
<dbReference type="STRING" id="34002.SAMN04489859_107111"/>
<keyword evidence="2" id="KW-1185">Reference proteome</keyword>
<dbReference type="InterPro" id="IPR010349">
    <property type="entry name" value="Asparaginase_II"/>
</dbReference>
<dbReference type="PANTHER" id="PTHR42110:SF1">
    <property type="entry name" value="L-ASPARAGINASE, PUTATIVE (AFU_ORTHOLOGUE AFUA_3G11890)-RELATED"/>
    <property type="match status" value="1"/>
</dbReference>
<evidence type="ECO:0000313" key="1">
    <source>
        <dbReference type="EMBL" id="SEO33673.1"/>
    </source>
</evidence>
<dbReference type="AlphaFoldDB" id="A0A1H8NW99"/>
<proteinExistence type="predicted"/>
<evidence type="ECO:0000313" key="2">
    <source>
        <dbReference type="Proteomes" id="UP000199054"/>
    </source>
</evidence>
<reference evidence="1 2" key="1">
    <citation type="submission" date="2016-10" db="EMBL/GenBank/DDBJ databases">
        <authorList>
            <person name="de Groot N.N."/>
        </authorList>
    </citation>
    <scope>NUCLEOTIDE SEQUENCE [LARGE SCALE GENOMIC DNA]</scope>
    <source>
        <strain evidence="1 2">DSM 8512</strain>
    </source>
</reference>
<organism evidence="1 2">
    <name type="scientific">Paracoccus alcaliphilus</name>
    <dbReference type="NCBI Taxonomy" id="34002"/>
    <lineage>
        <taxon>Bacteria</taxon>
        <taxon>Pseudomonadati</taxon>
        <taxon>Pseudomonadota</taxon>
        <taxon>Alphaproteobacteria</taxon>
        <taxon>Rhodobacterales</taxon>
        <taxon>Paracoccaceae</taxon>
        <taxon>Paracoccus</taxon>
    </lineage>
</organism>
<gene>
    <name evidence="1" type="ORF">SAMN04489859_107111</name>
</gene>
<dbReference type="Proteomes" id="UP000199054">
    <property type="component" value="Unassembled WGS sequence"/>
</dbReference>
<sequence>MSKGTELVELWRGELRESTHCGHAVICDRSGVLRAWGDPGAVIYPRSSCKMIQALPLIESGAADAAGLGTRQLALACASHSGAALHVQGVGDWLAAQGMAESDLRCGCHMPRDRDESCRLIRADAQPCQLHNNCSGKHAGFLTLNRHLGGGAEYVAPDHPVQQAIKAAFEDVTEEASPGFGIDGCSAPNHACTLAGLGRAMAAFANPGTDLRGQAMRRLTDAMRRHPELVAGEGRACTILMRATGGRAVVKTGAEAVFVAILPDQGLGIALKVTDGATRASEAAITALLLDLGLLSANDPAAQRFLPRPIRNWRGIATGDLRAAPGFPG</sequence>
<accession>A0A1H8NW99</accession>
<dbReference type="PANTHER" id="PTHR42110">
    <property type="entry name" value="L-ASPARAGINASE, PUTATIVE (AFU_ORTHOLOGUE AFUA_3G11890)-RELATED"/>
    <property type="match status" value="1"/>
</dbReference>
<dbReference type="Pfam" id="PF06089">
    <property type="entry name" value="Asparaginase_II"/>
    <property type="match status" value="1"/>
</dbReference>
<dbReference type="OrthoDB" id="9780674at2"/>
<name>A0A1H8NW99_9RHOB</name>
<protein>
    <submittedName>
        <fullName evidence="1">L-asparaginase II</fullName>
    </submittedName>
</protein>